<dbReference type="Pfam" id="PF19459">
    <property type="entry name" value="DUF5996"/>
    <property type="match status" value="1"/>
</dbReference>
<reference evidence="1 2" key="1">
    <citation type="submission" date="2019-09" db="EMBL/GenBank/DDBJ databases">
        <title>Genome sequence of Adhaeribacter sp. M2.</title>
        <authorList>
            <person name="Srinivasan S."/>
        </authorList>
    </citation>
    <scope>NUCLEOTIDE SEQUENCE [LARGE SCALE GENOMIC DNA]</scope>
    <source>
        <strain evidence="1 2">M2</strain>
    </source>
</reference>
<accession>A0A5N1ISG1</accession>
<name>A0A5N1ISG1_9BACT</name>
<protein>
    <submittedName>
        <fullName evidence="1">Uncharacterized protein</fullName>
    </submittedName>
</protein>
<dbReference type="InterPro" id="IPR046038">
    <property type="entry name" value="DUF5996"/>
</dbReference>
<organism evidence="1 2">
    <name type="scientific">Adhaeribacter soli</name>
    <dbReference type="NCBI Taxonomy" id="2607655"/>
    <lineage>
        <taxon>Bacteria</taxon>
        <taxon>Pseudomonadati</taxon>
        <taxon>Bacteroidota</taxon>
        <taxon>Cytophagia</taxon>
        <taxon>Cytophagales</taxon>
        <taxon>Hymenobacteraceae</taxon>
        <taxon>Adhaeribacter</taxon>
    </lineage>
</organism>
<sequence length="305" mass="35324">MPATTFPAIPLTSWEPAKDTLHLFLQIVGKIRLKLMPRKNHWWFATLYITARGISTHAMPYQNRTLEIAFDFIDHVLEIRTCEGKIRQIPLQENLSVAEFYRQVFDALHELDIDLKILAKPYDNKSKTPFAEDKTHHHYNPEQVQKYWHALVQIDQILKEFSGRFYGKSSPVQLYWHHFDLTLTRYNGKKVPLDPKANIVEKEAFSHEVMTFGFWPGDDTVREPAFFAYPYPLPPGIEKEPLLPASAVWKESNGSPMAFLSYENLLKEPAPKQALLDFLESAYQAGAKLSGWPVEEFRVPPLEEL</sequence>
<gene>
    <name evidence="1" type="ORF">F0P94_12260</name>
</gene>
<dbReference type="EMBL" id="VTWT01000006">
    <property type="protein sequence ID" value="KAA9332897.1"/>
    <property type="molecule type" value="Genomic_DNA"/>
</dbReference>
<keyword evidence="2" id="KW-1185">Reference proteome</keyword>
<evidence type="ECO:0000313" key="1">
    <source>
        <dbReference type="EMBL" id="KAA9332897.1"/>
    </source>
</evidence>
<comment type="caution">
    <text evidence="1">The sequence shown here is derived from an EMBL/GenBank/DDBJ whole genome shotgun (WGS) entry which is preliminary data.</text>
</comment>
<evidence type="ECO:0000313" key="2">
    <source>
        <dbReference type="Proteomes" id="UP000326570"/>
    </source>
</evidence>
<proteinExistence type="predicted"/>
<dbReference type="AlphaFoldDB" id="A0A5N1ISG1"/>
<dbReference type="Proteomes" id="UP000326570">
    <property type="component" value="Unassembled WGS sequence"/>
</dbReference>